<keyword evidence="1" id="KW-1133">Transmembrane helix</keyword>
<proteinExistence type="predicted"/>
<dbReference type="EnsemblMetazoa" id="G24354.1">
    <property type="protein sequence ID" value="G24354.1:cds"/>
    <property type="gene ID" value="G24354"/>
</dbReference>
<evidence type="ECO:0000313" key="3">
    <source>
        <dbReference type="Proteomes" id="UP000005408"/>
    </source>
</evidence>
<feature type="transmembrane region" description="Helical" evidence="1">
    <location>
        <begin position="112"/>
        <end position="133"/>
    </location>
</feature>
<keyword evidence="1" id="KW-0472">Membrane</keyword>
<dbReference type="AlphaFoldDB" id="A0A8W8KS32"/>
<feature type="transmembrane region" description="Helical" evidence="1">
    <location>
        <begin position="12"/>
        <end position="36"/>
    </location>
</feature>
<organism evidence="2 3">
    <name type="scientific">Magallana gigas</name>
    <name type="common">Pacific oyster</name>
    <name type="synonym">Crassostrea gigas</name>
    <dbReference type="NCBI Taxonomy" id="29159"/>
    <lineage>
        <taxon>Eukaryota</taxon>
        <taxon>Metazoa</taxon>
        <taxon>Spiralia</taxon>
        <taxon>Lophotrochozoa</taxon>
        <taxon>Mollusca</taxon>
        <taxon>Bivalvia</taxon>
        <taxon>Autobranchia</taxon>
        <taxon>Pteriomorphia</taxon>
        <taxon>Ostreida</taxon>
        <taxon>Ostreoidea</taxon>
        <taxon>Ostreidae</taxon>
        <taxon>Magallana</taxon>
    </lineage>
</organism>
<feature type="transmembrane region" description="Helical" evidence="1">
    <location>
        <begin position="79"/>
        <end position="100"/>
    </location>
</feature>
<evidence type="ECO:0000256" key="1">
    <source>
        <dbReference type="SAM" id="Phobius"/>
    </source>
</evidence>
<sequence length="308" mass="34673">MKKLSKELCRSLEFRLFHTLLALKGILMVLAIVLVLSSEEISTVKPCELEEVLVSLSVSNTLPCKYDAIKNESTCIRNWGISLPVLILLTFLLILNFIWIPKYNGISIFIRFAGIIVVGVLAVLYAGIMIYFYEKVLDYKEKQMDTNYVEIKTSMIARLQESYSSDNVTSGGAISNSWNRFFIEYDCCAINQVKGTTNDFDSTPWCTTAGTCQSTASQIPKTCCNYVSEDDYGSAPNTCHSSVSPGTFKYNCMIPIKSLSVVHIEEWQVSLLRITLLTIGTLEITEFIIEGMLLSLYICCIRKKVWPE</sequence>
<accession>A0A8W8KS32</accession>
<reference evidence="2" key="1">
    <citation type="submission" date="2022-08" db="UniProtKB">
        <authorList>
            <consortium name="EnsemblMetazoa"/>
        </authorList>
    </citation>
    <scope>IDENTIFICATION</scope>
    <source>
        <strain evidence="2">05x7-T-G4-1.051#20</strain>
    </source>
</reference>
<name>A0A8W8KS32_MAGGI</name>
<evidence type="ECO:0000313" key="2">
    <source>
        <dbReference type="EnsemblMetazoa" id="G24354.1:cds"/>
    </source>
</evidence>
<keyword evidence="3" id="KW-1185">Reference proteome</keyword>
<protein>
    <submittedName>
        <fullName evidence="2">Uncharacterized protein</fullName>
    </submittedName>
</protein>
<keyword evidence="1" id="KW-0812">Transmembrane</keyword>
<dbReference type="Proteomes" id="UP000005408">
    <property type="component" value="Unassembled WGS sequence"/>
</dbReference>
<dbReference type="OrthoDB" id="6117380at2759"/>